<dbReference type="AlphaFoldDB" id="A0A934MRV1"/>
<evidence type="ECO:0000313" key="5">
    <source>
        <dbReference type="EMBL" id="MBJ6362694.1"/>
    </source>
</evidence>
<feature type="transmembrane region" description="Helical" evidence="4">
    <location>
        <begin position="420"/>
        <end position="445"/>
    </location>
</feature>
<feature type="transmembrane region" description="Helical" evidence="4">
    <location>
        <begin position="389"/>
        <end position="413"/>
    </location>
</feature>
<proteinExistence type="inferred from homology"/>
<dbReference type="Pfam" id="PF03323">
    <property type="entry name" value="GerA"/>
    <property type="match status" value="1"/>
</dbReference>
<dbReference type="PIRSF" id="PIRSF005690">
    <property type="entry name" value="GerBA"/>
    <property type="match status" value="1"/>
</dbReference>
<keyword evidence="6" id="KW-1185">Reference proteome</keyword>
<dbReference type="PANTHER" id="PTHR22550">
    <property type="entry name" value="SPORE GERMINATION PROTEIN"/>
    <property type="match status" value="1"/>
</dbReference>
<dbReference type="GO" id="GO:0009847">
    <property type="term" value="P:spore germination"/>
    <property type="evidence" value="ECO:0007669"/>
    <property type="project" value="InterPro"/>
</dbReference>
<feature type="compositionally biased region" description="Basic residues" evidence="3">
    <location>
        <begin position="490"/>
        <end position="499"/>
    </location>
</feature>
<evidence type="ECO:0000256" key="3">
    <source>
        <dbReference type="SAM" id="MobiDB-lite"/>
    </source>
</evidence>
<dbReference type="Proteomes" id="UP000640274">
    <property type="component" value="Unassembled WGS sequence"/>
</dbReference>
<evidence type="ECO:0000313" key="6">
    <source>
        <dbReference type="Proteomes" id="UP000640274"/>
    </source>
</evidence>
<organism evidence="5 6">
    <name type="scientific">Paenibacillus roseus</name>
    <dbReference type="NCBI Taxonomy" id="2798579"/>
    <lineage>
        <taxon>Bacteria</taxon>
        <taxon>Bacillati</taxon>
        <taxon>Bacillota</taxon>
        <taxon>Bacilli</taxon>
        <taxon>Bacillales</taxon>
        <taxon>Paenibacillaceae</taxon>
        <taxon>Paenibacillus</taxon>
    </lineage>
</organism>
<keyword evidence="2 4" id="KW-0472">Membrane</keyword>
<dbReference type="GO" id="GO:0016020">
    <property type="term" value="C:membrane"/>
    <property type="evidence" value="ECO:0007669"/>
    <property type="project" value="InterPro"/>
</dbReference>
<protein>
    <submittedName>
        <fullName evidence="5">Spore germination protein</fullName>
    </submittedName>
</protein>
<dbReference type="InterPro" id="IPR050768">
    <property type="entry name" value="UPF0353/GerABKA_families"/>
</dbReference>
<feature type="transmembrane region" description="Helical" evidence="4">
    <location>
        <begin position="298"/>
        <end position="317"/>
    </location>
</feature>
<feature type="transmembrane region" description="Helical" evidence="4">
    <location>
        <begin position="256"/>
        <end position="277"/>
    </location>
</feature>
<sequence>MPSSTGKIPMKDGLEAAIDTFRTILGDSQDFITKQLETPWNRNAALLYMNGITDRQLLQQSVQEIMDGVQPSEESSGKPDTLLVNISKKIHTAGDVKLDHTMEGLLSNLLCGYGVFLLEGCNEALAFHVEGGEGRAVEEPTSQGVTRGPMEGFNESLATNLSMIRRRIKDPRLWAKGRKIGKITQTNVVVLYIHELACPELVEEVFRRLDKIDTDSILESGYIEEFIQDEPYSPFPTLYNTERPDVIAASLMEGKIAILVDGTPFALLAPALFVQFFQSPEDYYQRADISTLLRLIRFLAFLITMLAPSFYIAITTFHQEMLPTSLLVSLAAQREGVPFPAFIEAMLMEITFEILREAAVRMPKTVGQAISIVGTLVIGQAAVDAGIVSAAMVIIVSITAVSSFVIPAINLSIAIRMIRFLLMGLAATFGLFGMMTGLIVLILHLTGLRTFGVPYMTSVAPFVFENQKDTLFRIPWRGMVLRPKYSGGKNLKRQQKSPQRKQEEGTS</sequence>
<evidence type="ECO:0000256" key="1">
    <source>
        <dbReference type="ARBA" id="ARBA00005278"/>
    </source>
</evidence>
<dbReference type="EMBL" id="JAELUP010000089">
    <property type="protein sequence ID" value="MBJ6362694.1"/>
    <property type="molecule type" value="Genomic_DNA"/>
</dbReference>
<dbReference type="PANTHER" id="PTHR22550:SF5">
    <property type="entry name" value="LEUCINE ZIPPER PROTEIN 4"/>
    <property type="match status" value="1"/>
</dbReference>
<keyword evidence="4" id="KW-1133">Transmembrane helix</keyword>
<evidence type="ECO:0000256" key="2">
    <source>
        <dbReference type="ARBA" id="ARBA00023136"/>
    </source>
</evidence>
<comment type="similarity">
    <text evidence="1">Belongs to the GerABKA family.</text>
</comment>
<keyword evidence="4" id="KW-0812">Transmembrane</keyword>
<gene>
    <name evidence="5" type="ORF">JFN88_15855</name>
</gene>
<comment type="caution">
    <text evidence="5">The sequence shown here is derived from an EMBL/GenBank/DDBJ whole genome shotgun (WGS) entry which is preliminary data.</text>
</comment>
<name>A0A934MRV1_9BACL</name>
<accession>A0A934MRV1</accession>
<reference evidence="5" key="1">
    <citation type="submission" date="2020-12" db="EMBL/GenBank/DDBJ databases">
        <authorList>
            <person name="Huq M.A."/>
        </authorList>
    </citation>
    <scope>NUCLEOTIDE SEQUENCE</scope>
    <source>
        <strain evidence="5">MAHUQ-46</strain>
    </source>
</reference>
<dbReference type="RefSeq" id="WP_199020238.1">
    <property type="nucleotide sequence ID" value="NZ_JAELUP010000089.1"/>
</dbReference>
<feature type="region of interest" description="Disordered" evidence="3">
    <location>
        <begin position="485"/>
        <end position="507"/>
    </location>
</feature>
<evidence type="ECO:0000256" key="4">
    <source>
        <dbReference type="SAM" id="Phobius"/>
    </source>
</evidence>
<dbReference type="InterPro" id="IPR004995">
    <property type="entry name" value="Spore_Ger"/>
</dbReference>